<feature type="binding site" description="axial binding residue" evidence="9">
    <location>
        <position position="442"/>
    </location>
    <ligand>
        <name>heme</name>
        <dbReference type="ChEBI" id="CHEBI:30413"/>
    </ligand>
    <ligandPart>
        <name>Fe</name>
        <dbReference type="ChEBI" id="CHEBI:18248"/>
    </ligandPart>
</feature>
<dbReference type="Gene3D" id="1.10.630.10">
    <property type="entry name" value="Cytochrome P450"/>
    <property type="match status" value="1"/>
</dbReference>
<organism evidence="12 13">
    <name type="scientific">Calocera viscosa (strain TUFC12733)</name>
    <dbReference type="NCBI Taxonomy" id="1330018"/>
    <lineage>
        <taxon>Eukaryota</taxon>
        <taxon>Fungi</taxon>
        <taxon>Dikarya</taxon>
        <taxon>Basidiomycota</taxon>
        <taxon>Agaricomycotina</taxon>
        <taxon>Dacrymycetes</taxon>
        <taxon>Dacrymycetales</taxon>
        <taxon>Dacrymycetaceae</taxon>
        <taxon>Calocera</taxon>
    </lineage>
</organism>
<evidence type="ECO:0000256" key="11">
    <source>
        <dbReference type="SAM" id="Phobius"/>
    </source>
</evidence>
<dbReference type="InterPro" id="IPR036396">
    <property type="entry name" value="Cyt_P450_sf"/>
</dbReference>
<keyword evidence="11" id="KW-0472">Membrane</keyword>
<keyword evidence="8 10" id="KW-0503">Monooxygenase</keyword>
<dbReference type="PANTHER" id="PTHR46300:SF4">
    <property type="entry name" value="CYTOCHROME P450 98A3"/>
    <property type="match status" value="1"/>
</dbReference>
<keyword evidence="6 10" id="KW-0560">Oxidoreductase</keyword>
<evidence type="ECO:0000256" key="9">
    <source>
        <dbReference type="PIRSR" id="PIRSR602401-1"/>
    </source>
</evidence>
<dbReference type="EMBL" id="KV417273">
    <property type="protein sequence ID" value="KZO99158.1"/>
    <property type="molecule type" value="Genomic_DNA"/>
</dbReference>
<feature type="transmembrane region" description="Helical" evidence="11">
    <location>
        <begin position="16"/>
        <end position="32"/>
    </location>
</feature>
<dbReference type="OrthoDB" id="1055148at2759"/>
<dbReference type="SUPFAM" id="SSF48264">
    <property type="entry name" value="Cytochrome P450"/>
    <property type="match status" value="1"/>
</dbReference>
<dbReference type="InterPro" id="IPR050364">
    <property type="entry name" value="Cytochrome_P450_fung"/>
</dbReference>
<dbReference type="AlphaFoldDB" id="A0A167PVI4"/>
<dbReference type="PROSITE" id="PS00086">
    <property type="entry name" value="CYTOCHROME_P450"/>
    <property type="match status" value="1"/>
</dbReference>
<evidence type="ECO:0000256" key="7">
    <source>
        <dbReference type="ARBA" id="ARBA00023004"/>
    </source>
</evidence>
<keyword evidence="11" id="KW-1133">Transmembrane helix</keyword>
<gene>
    <name evidence="12" type="ORF">CALVIDRAFT_534704</name>
</gene>
<evidence type="ECO:0000256" key="4">
    <source>
        <dbReference type="ARBA" id="ARBA00022617"/>
    </source>
</evidence>
<evidence type="ECO:0000256" key="10">
    <source>
        <dbReference type="RuleBase" id="RU000461"/>
    </source>
</evidence>
<name>A0A167PVI4_CALVF</name>
<dbReference type="Proteomes" id="UP000076738">
    <property type="component" value="Unassembled WGS sequence"/>
</dbReference>
<dbReference type="GO" id="GO:0004497">
    <property type="term" value="F:monooxygenase activity"/>
    <property type="evidence" value="ECO:0007669"/>
    <property type="project" value="UniProtKB-KW"/>
</dbReference>
<dbReference type="PRINTS" id="PR00463">
    <property type="entry name" value="EP450I"/>
</dbReference>
<dbReference type="PRINTS" id="PR00385">
    <property type="entry name" value="P450"/>
</dbReference>
<reference evidence="12 13" key="1">
    <citation type="journal article" date="2016" name="Mol. Biol. Evol.">
        <title>Comparative Genomics of Early-Diverging Mushroom-Forming Fungi Provides Insights into the Origins of Lignocellulose Decay Capabilities.</title>
        <authorList>
            <person name="Nagy L.G."/>
            <person name="Riley R."/>
            <person name="Tritt A."/>
            <person name="Adam C."/>
            <person name="Daum C."/>
            <person name="Floudas D."/>
            <person name="Sun H."/>
            <person name="Yadav J.S."/>
            <person name="Pangilinan J."/>
            <person name="Larsson K.H."/>
            <person name="Matsuura K."/>
            <person name="Barry K."/>
            <person name="Labutti K."/>
            <person name="Kuo R."/>
            <person name="Ohm R.A."/>
            <person name="Bhattacharya S.S."/>
            <person name="Shirouzu T."/>
            <person name="Yoshinaga Y."/>
            <person name="Martin F.M."/>
            <person name="Grigoriev I.V."/>
            <person name="Hibbett D.S."/>
        </authorList>
    </citation>
    <scope>NUCLEOTIDE SEQUENCE [LARGE SCALE GENOMIC DNA]</scope>
    <source>
        <strain evidence="12 13">TUFC12733</strain>
    </source>
</reference>
<evidence type="ECO:0000313" key="12">
    <source>
        <dbReference type="EMBL" id="KZO99158.1"/>
    </source>
</evidence>
<dbReference type="InterPro" id="IPR001128">
    <property type="entry name" value="Cyt_P450"/>
</dbReference>
<comment type="cofactor">
    <cofactor evidence="1 9">
        <name>heme</name>
        <dbReference type="ChEBI" id="CHEBI:30413"/>
    </cofactor>
</comment>
<evidence type="ECO:0000256" key="1">
    <source>
        <dbReference type="ARBA" id="ARBA00001971"/>
    </source>
</evidence>
<evidence type="ECO:0000256" key="5">
    <source>
        <dbReference type="ARBA" id="ARBA00022723"/>
    </source>
</evidence>
<dbReference type="CDD" id="cd11065">
    <property type="entry name" value="CYP64-like"/>
    <property type="match status" value="1"/>
</dbReference>
<accession>A0A167PVI4</accession>
<evidence type="ECO:0000313" key="13">
    <source>
        <dbReference type="Proteomes" id="UP000076738"/>
    </source>
</evidence>
<comment type="similarity">
    <text evidence="3 10">Belongs to the cytochrome P450 family.</text>
</comment>
<dbReference type="GO" id="GO:0020037">
    <property type="term" value="F:heme binding"/>
    <property type="evidence" value="ECO:0007669"/>
    <property type="project" value="InterPro"/>
</dbReference>
<dbReference type="InterPro" id="IPR002401">
    <property type="entry name" value="Cyt_P450_E_grp-I"/>
</dbReference>
<sequence>MSPITQVLSSTPYRDLAFVAVAVVALGVYYFFTHLKRKDMPPGPPPAPFVGNRHQLPKAKPWRKFTEWNAQYGPVVSIYLGKTPVIVLGTAQAAWDLLEKRSNIYSSRPRFIMSGEILSENRRGLMMPNNAPWRKWRKVLNTGFHNRAADTYKPIQSLESKRLMWDLLTQPEGFETHLQRYAASVVVSVTYGRRIESLNEWIVKENDAAMEYLTSVNIPGKYAVESFPILLKLPRWMQTFRKEAEERKAKDIELYTSLVNDVKAKMEDGTCKPCLAKELLEAGEEKTGLDELALAYACSTPFGAGIETTAGTMLSMILALVHHPEVLRKAQEELDHVIGPDRLPTYEDHESLPYVRATCNEALRWRPVAVLGGTPHAVTEDDWYEGMFIPAGSTVFANLDGIMRDPVMFPDPDNFLPERFLTTTDPRLKDFDLPFGWGRRICPGRHLSSNSIFLLAARIMWGFDIRPVKGEPLPDTWDYTDGFNSKPRPFRCVIEPRSEKARKVIEAEWEGAKEALEAWSW</sequence>
<comment type="pathway">
    <text evidence="2">Secondary metabolite biosynthesis.</text>
</comment>
<dbReference type="STRING" id="1330018.A0A167PVI4"/>
<evidence type="ECO:0000256" key="3">
    <source>
        <dbReference type="ARBA" id="ARBA00010617"/>
    </source>
</evidence>
<proteinExistence type="inferred from homology"/>
<evidence type="ECO:0000256" key="6">
    <source>
        <dbReference type="ARBA" id="ARBA00023002"/>
    </source>
</evidence>
<dbReference type="GO" id="GO:0005506">
    <property type="term" value="F:iron ion binding"/>
    <property type="evidence" value="ECO:0007669"/>
    <property type="project" value="InterPro"/>
</dbReference>
<evidence type="ECO:0000256" key="8">
    <source>
        <dbReference type="ARBA" id="ARBA00023033"/>
    </source>
</evidence>
<evidence type="ECO:0000256" key="2">
    <source>
        <dbReference type="ARBA" id="ARBA00005179"/>
    </source>
</evidence>
<dbReference type="Pfam" id="PF00067">
    <property type="entry name" value="p450"/>
    <property type="match status" value="1"/>
</dbReference>
<keyword evidence="7 9" id="KW-0408">Iron</keyword>
<dbReference type="PANTHER" id="PTHR46300">
    <property type="entry name" value="P450, PUTATIVE (EUROFUNG)-RELATED-RELATED"/>
    <property type="match status" value="1"/>
</dbReference>
<keyword evidence="4 9" id="KW-0349">Heme</keyword>
<protein>
    <submittedName>
        <fullName evidence="12">Cytochrome P450</fullName>
    </submittedName>
</protein>
<dbReference type="GO" id="GO:0016705">
    <property type="term" value="F:oxidoreductase activity, acting on paired donors, with incorporation or reduction of molecular oxygen"/>
    <property type="evidence" value="ECO:0007669"/>
    <property type="project" value="InterPro"/>
</dbReference>
<keyword evidence="11" id="KW-0812">Transmembrane</keyword>
<dbReference type="InterPro" id="IPR017972">
    <property type="entry name" value="Cyt_P450_CS"/>
</dbReference>
<keyword evidence="5 9" id="KW-0479">Metal-binding</keyword>
<keyword evidence="13" id="KW-1185">Reference proteome</keyword>